<organism evidence="1 2">
    <name type="scientific">Nocardia bhagyanarayanae</name>
    <dbReference type="NCBI Taxonomy" id="1215925"/>
    <lineage>
        <taxon>Bacteria</taxon>
        <taxon>Bacillati</taxon>
        <taxon>Actinomycetota</taxon>
        <taxon>Actinomycetes</taxon>
        <taxon>Mycobacteriales</taxon>
        <taxon>Nocardiaceae</taxon>
        <taxon>Nocardia</taxon>
    </lineage>
</organism>
<name>A0A543EXU8_9NOCA</name>
<evidence type="ECO:0000313" key="1">
    <source>
        <dbReference type="EMBL" id="TQM26401.1"/>
    </source>
</evidence>
<comment type="caution">
    <text evidence="1">The sequence shown here is derived from an EMBL/GenBank/DDBJ whole genome shotgun (WGS) entry which is preliminary data.</text>
</comment>
<sequence>MCQRITCRQCGKPGYSGCGEHVEQVLGDVPKAQRCSCTEQARPRKRWFFGG</sequence>
<dbReference type="Proteomes" id="UP000316331">
    <property type="component" value="Unassembled WGS sequence"/>
</dbReference>
<dbReference type="EMBL" id="VFPG01000002">
    <property type="protein sequence ID" value="TQM26401.1"/>
    <property type="molecule type" value="Genomic_DNA"/>
</dbReference>
<evidence type="ECO:0000313" key="2">
    <source>
        <dbReference type="Proteomes" id="UP000316331"/>
    </source>
</evidence>
<protein>
    <submittedName>
        <fullName evidence="1">Uncharacterized protein</fullName>
    </submittedName>
</protein>
<dbReference type="RefSeq" id="WP_185757371.1">
    <property type="nucleotide sequence ID" value="NZ_VFPG01000002.1"/>
</dbReference>
<keyword evidence="2" id="KW-1185">Reference proteome</keyword>
<proteinExistence type="predicted"/>
<accession>A0A543EXU8</accession>
<gene>
    <name evidence="1" type="ORF">FB390_6593</name>
</gene>
<dbReference type="AlphaFoldDB" id="A0A543EXU8"/>
<reference evidence="1 2" key="1">
    <citation type="submission" date="2019-06" db="EMBL/GenBank/DDBJ databases">
        <title>Sequencing the genomes of 1000 actinobacteria strains.</title>
        <authorList>
            <person name="Klenk H.-P."/>
        </authorList>
    </citation>
    <scope>NUCLEOTIDE SEQUENCE [LARGE SCALE GENOMIC DNA]</scope>
    <source>
        <strain evidence="1 2">DSM 103495</strain>
    </source>
</reference>